<keyword evidence="2" id="KW-1185">Reference proteome</keyword>
<comment type="caution">
    <text evidence="1">The sequence shown here is derived from an EMBL/GenBank/DDBJ whole genome shotgun (WGS) entry which is preliminary data.</text>
</comment>
<dbReference type="GO" id="GO:0016787">
    <property type="term" value="F:hydrolase activity"/>
    <property type="evidence" value="ECO:0007669"/>
    <property type="project" value="UniProtKB-KW"/>
</dbReference>
<proteinExistence type="predicted"/>
<dbReference type="NCBIfam" id="NF040692">
    <property type="entry name" value="recomb_assoc"/>
    <property type="match status" value="1"/>
</dbReference>
<dbReference type="Proteomes" id="UP000479335">
    <property type="component" value="Unassembled WGS sequence"/>
</dbReference>
<dbReference type="RefSeq" id="WP_161009931.1">
    <property type="nucleotide sequence ID" value="NZ_WWCN01000028.1"/>
</dbReference>
<sequence length="224" mass="24893">MEKTTTHPDSVLDALLAKSQRSHKVANLKALHEVCRAEHLQQKYVAKDFSIAYIGRLCENKGIFKARTLYNSAASDYVDLIRAWAAYSGPMAVKISAKAPKAPSGSEFLMRITDPSIRSIFQATIAERDKLRQQLDIMKANTAITIDLRPIPENVTNEMTMEVLPPTLRLTQSERLALEEAISSCFMKDQAWTIGGMGEVSTEKGRTLYSPGYVSAISKVLKEL</sequence>
<gene>
    <name evidence="1" type="ORF">GTP46_28110</name>
</gene>
<evidence type="ECO:0000313" key="2">
    <source>
        <dbReference type="Proteomes" id="UP000479335"/>
    </source>
</evidence>
<organism evidence="1 2">
    <name type="scientific">Duganella flavida</name>
    <dbReference type="NCBI Taxonomy" id="2692175"/>
    <lineage>
        <taxon>Bacteria</taxon>
        <taxon>Pseudomonadati</taxon>
        <taxon>Pseudomonadota</taxon>
        <taxon>Betaproteobacteria</taxon>
        <taxon>Burkholderiales</taxon>
        <taxon>Oxalobacteraceae</taxon>
        <taxon>Telluria group</taxon>
        <taxon>Duganella</taxon>
    </lineage>
</organism>
<dbReference type="InterPro" id="IPR048061">
    <property type="entry name" value="GmtX-like"/>
</dbReference>
<protein>
    <submittedName>
        <fullName evidence="1">Alpha/beta hydrolase</fullName>
    </submittedName>
</protein>
<evidence type="ECO:0000313" key="1">
    <source>
        <dbReference type="EMBL" id="MYM26495.1"/>
    </source>
</evidence>
<accession>A0A6L8KHA7</accession>
<reference evidence="1 2" key="1">
    <citation type="submission" date="2019-12" db="EMBL/GenBank/DDBJ databases">
        <title>Novel species isolated from a subtropical stream in China.</title>
        <authorList>
            <person name="Lu H."/>
        </authorList>
    </citation>
    <scope>NUCLEOTIDE SEQUENCE [LARGE SCALE GENOMIC DNA]</scope>
    <source>
        <strain evidence="1 2">FT135W</strain>
    </source>
</reference>
<name>A0A6L8KHA7_9BURK</name>
<keyword evidence="1" id="KW-0378">Hydrolase</keyword>
<dbReference type="EMBL" id="WWCN01000028">
    <property type="protein sequence ID" value="MYM26495.1"/>
    <property type="molecule type" value="Genomic_DNA"/>
</dbReference>
<dbReference type="AlphaFoldDB" id="A0A6L8KHA7"/>